<feature type="compositionally biased region" description="Polar residues" evidence="2">
    <location>
        <begin position="56"/>
        <end position="73"/>
    </location>
</feature>
<dbReference type="NCBIfam" id="TIGR02601">
    <property type="entry name" value="autotrns_rpt"/>
    <property type="match status" value="1"/>
</dbReference>
<dbReference type="InterPro" id="IPR013425">
    <property type="entry name" value="Autotrns_rpt"/>
</dbReference>
<reference evidence="3 4" key="1">
    <citation type="submission" date="2018-11" db="EMBL/GenBank/DDBJ databases">
        <title>the genome of Mesorhizobium tamadayense DSM 28320.</title>
        <authorList>
            <person name="Gao J."/>
        </authorList>
    </citation>
    <scope>NUCLEOTIDE SEQUENCE [LARGE SCALE GENOMIC DNA]</scope>
    <source>
        <strain evidence="3 4">DSM 28320</strain>
    </source>
</reference>
<dbReference type="EMBL" id="RQXT01000026">
    <property type="protein sequence ID" value="RRH97763.1"/>
    <property type="molecule type" value="Genomic_DNA"/>
</dbReference>
<accession>A0A3P3FGG1</accession>
<protein>
    <submittedName>
        <fullName evidence="3">Uncharacterized protein</fullName>
    </submittedName>
</protein>
<comment type="caution">
    <text evidence="3">The sequence shown here is derived from an EMBL/GenBank/DDBJ whole genome shotgun (WGS) entry which is preliminary data.</text>
</comment>
<evidence type="ECO:0000256" key="1">
    <source>
        <dbReference type="ARBA" id="ARBA00022729"/>
    </source>
</evidence>
<proteinExistence type="predicted"/>
<sequence>MDRPPSPACRRADAPLQCAELVEALQHPGIGRKAVYRADRAAAARDYREQLGPGTTVLTGASSYTGGTTDSRH</sequence>
<name>A0A3P3FGG1_9HYPH</name>
<feature type="region of interest" description="Disordered" evidence="2">
    <location>
        <begin position="53"/>
        <end position="73"/>
    </location>
</feature>
<organism evidence="3 4">
    <name type="scientific">Mesorhizobium tamadayense</name>
    <dbReference type="NCBI Taxonomy" id="425306"/>
    <lineage>
        <taxon>Bacteria</taxon>
        <taxon>Pseudomonadati</taxon>
        <taxon>Pseudomonadota</taxon>
        <taxon>Alphaproteobacteria</taxon>
        <taxon>Hyphomicrobiales</taxon>
        <taxon>Phyllobacteriaceae</taxon>
        <taxon>Mesorhizobium</taxon>
    </lineage>
</organism>
<dbReference type="AlphaFoldDB" id="A0A3P3FGG1"/>
<keyword evidence="4" id="KW-1185">Reference proteome</keyword>
<evidence type="ECO:0000256" key="2">
    <source>
        <dbReference type="SAM" id="MobiDB-lite"/>
    </source>
</evidence>
<dbReference type="Proteomes" id="UP000273786">
    <property type="component" value="Unassembled WGS sequence"/>
</dbReference>
<evidence type="ECO:0000313" key="4">
    <source>
        <dbReference type="Proteomes" id="UP000273786"/>
    </source>
</evidence>
<keyword evidence="1" id="KW-0732">Signal</keyword>
<evidence type="ECO:0000313" key="3">
    <source>
        <dbReference type="EMBL" id="RRH97763.1"/>
    </source>
</evidence>
<gene>
    <name evidence="3" type="ORF">EH240_20635</name>
</gene>